<proteinExistence type="predicted"/>
<organism evidence="1 2">
    <name type="scientific">Humibacillus xanthopallidus</name>
    <dbReference type="NCBI Taxonomy" id="412689"/>
    <lineage>
        <taxon>Bacteria</taxon>
        <taxon>Bacillati</taxon>
        <taxon>Actinomycetota</taxon>
        <taxon>Actinomycetes</taxon>
        <taxon>Micrococcales</taxon>
        <taxon>Intrasporangiaceae</taxon>
        <taxon>Humibacillus</taxon>
    </lineage>
</organism>
<keyword evidence="2" id="KW-1185">Reference proteome</keyword>
<dbReference type="AlphaFoldDB" id="A0A543I0K9"/>
<reference evidence="1 2" key="1">
    <citation type="submission" date="2019-06" db="EMBL/GenBank/DDBJ databases">
        <title>Genome sequencing of plant associated microbes to promote plant fitness in Sorghum bicolor and Oryza sativa.</title>
        <authorList>
            <person name="Coleman-Derr D."/>
        </authorList>
    </citation>
    <scope>NUCLEOTIDE SEQUENCE [LARGE SCALE GENOMIC DNA]</scope>
    <source>
        <strain evidence="1 2">KV-663</strain>
    </source>
</reference>
<name>A0A543I0K9_9MICO</name>
<comment type="caution">
    <text evidence="1">The sequence shown here is derived from an EMBL/GenBank/DDBJ whole genome shotgun (WGS) entry which is preliminary data.</text>
</comment>
<sequence length="188" mass="20939">MTQTHISQDLALPLPADTLTALDPGLDPTAYGVETAVNALPEEWLEDRALLARRMSTDAPMGDIALDEQEWDAERVRRQWNTPSPIWAVESVVRHVPSGHLVGFTDIVVRPGTPQLAVQTDTLVLHEHRGHALGQALKVANLRALQQEKPEVTAVRTWNADSNVHMIAINERLGFRPVGWSREWAKDL</sequence>
<gene>
    <name evidence="1" type="ORF">FBY41_0489</name>
</gene>
<dbReference type="Gene3D" id="3.40.630.30">
    <property type="match status" value="1"/>
</dbReference>
<accession>A0A543I0K9</accession>
<dbReference type="SUPFAM" id="SSF55729">
    <property type="entry name" value="Acyl-CoA N-acyltransferases (Nat)"/>
    <property type="match status" value="1"/>
</dbReference>
<evidence type="ECO:0008006" key="3">
    <source>
        <dbReference type="Google" id="ProtNLM"/>
    </source>
</evidence>
<dbReference type="InterPro" id="IPR016181">
    <property type="entry name" value="Acyl_CoA_acyltransferase"/>
</dbReference>
<evidence type="ECO:0000313" key="1">
    <source>
        <dbReference type="EMBL" id="TQM64129.1"/>
    </source>
</evidence>
<dbReference type="Proteomes" id="UP000316747">
    <property type="component" value="Unassembled WGS sequence"/>
</dbReference>
<protein>
    <recommendedName>
        <fullName evidence="3">Acetyltransferase (GNAT) family protein</fullName>
    </recommendedName>
</protein>
<dbReference type="EMBL" id="VFPM01000001">
    <property type="protein sequence ID" value="TQM64129.1"/>
    <property type="molecule type" value="Genomic_DNA"/>
</dbReference>
<evidence type="ECO:0000313" key="2">
    <source>
        <dbReference type="Proteomes" id="UP000316747"/>
    </source>
</evidence>